<accession>A0A1I8Q615</accession>
<dbReference type="OrthoDB" id="6249205at2759"/>
<dbReference type="Pfam" id="PF17064">
    <property type="entry name" value="QVR"/>
    <property type="match status" value="1"/>
</dbReference>
<keyword evidence="4 10" id="KW-0732">Signal</keyword>
<feature type="transmembrane region" description="Helical" evidence="9">
    <location>
        <begin position="145"/>
        <end position="163"/>
    </location>
</feature>
<sequence length="164" mass="18751">MKNTVCFVFVILGFLARESLAIWCYRCTSATPGCGEVFNWRGIGFLGEQCPEKDDICVKVTERRGAQETIIRDCVSALNFRTDIPADKYEGCYPAAKDVRLAHYVNHTIKEHDVKRDFFNDVTYCFCFLDHRCNSAETLIRTKSLLVFSMLSIIIVGIINKLYL</sequence>
<comment type="subcellular location">
    <subcellularLocation>
        <location evidence="1">Membrane</location>
        <topology evidence="1">Lipid-anchor</topology>
        <topology evidence="1">GPI-anchor</topology>
    </subcellularLocation>
</comment>
<dbReference type="KEGG" id="scac:106087878"/>
<dbReference type="Proteomes" id="UP000095300">
    <property type="component" value="Unassembled WGS sequence"/>
</dbReference>
<evidence type="ECO:0000256" key="6">
    <source>
        <dbReference type="ARBA" id="ARBA00023136"/>
    </source>
</evidence>
<dbReference type="VEuPathDB" id="VectorBase:SCAU014238"/>
<dbReference type="AlphaFoldDB" id="A0A1I8Q615"/>
<dbReference type="GO" id="GO:0032222">
    <property type="term" value="P:regulation of synaptic transmission, cholinergic"/>
    <property type="evidence" value="ECO:0007669"/>
    <property type="project" value="InterPro"/>
</dbReference>
<gene>
    <name evidence="11" type="primary">106087878</name>
</gene>
<keyword evidence="8" id="KW-0449">Lipoprotein</keyword>
<dbReference type="PANTHER" id="PTHR33562:SF28">
    <property type="entry name" value="PROTEIN QUIVER"/>
    <property type="match status" value="1"/>
</dbReference>
<evidence type="ECO:0000256" key="9">
    <source>
        <dbReference type="SAM" id="Phobius"/>
    </source>
</evidence>
<evidence type="ECO:0000256" key="8">
    <source>
        <dbReference type="ARBA" id="ARBA00023288"/>
    </source>
</evidence>
<dbReference type="GO" id="GO:0030431">
    <property type="term" value="P:sleep"/>
    <property type="evidence" value="ECO:0007669"/>
    <property type="project" value="InterPro"/>
</dbReference>
<evidence type="ECO:0000256" key="5">
    <source>
        <dbReference type="ARBA" id="ARBA00022989"/>
    </source>
</evidence>
<feature type="signal peptide" evidence="10">
    <location>
        <begin position="1"/>
        <end position="21"/>
    </location>
</feature>
<keyword evidence="12" id="KW-1185">Reference proteome</keyword>
<proteinExistence type="predicted"/>
<dbReference type="STRING" id="35570.A0A1I8Q615"/>
<dbReference type="CDD" id="cd23591">
    <property type="entry name" value="TFP_LU_ECD_Crim"/>
    <property type="match status" value="1"/>
</dbReference>
<dbReference type="InterPro" id="IPR050975">
    <property type="entry name" value="Sleep_regulator"/>
</dbReference>
<keyword evidence="5 9" id="KW-1133">Transmembrane helix</keyword>
<keyword evidence="2" id="KW-0336">GPI-anchor</keyword>
<evidence type="ECO:0000313" key="12">
    <source>
        <dbReference type="Proteomes" id="UP000095300"/>
    </source>
</evidence>
<evidence type="ECO:0000256" key="4">
    <source>
        <dbReference type="ARBA" id="ARBA00022729"/>
    </source>
</evidence>
<keyword evidence="6 9" id="KW-0472">Membrane</keyword>
<protein>
    <submittedName>
        <fullName evidence="11">Uncharacterized protein</fullName>
    </submittedName>
</protein>
<evidence type="ECO:0000256" key="10">
    <source>
        <dbReference type="SAM" id="SignalP"/>
    </source>
</evidence>
<name>A0A1I8Q615_STOCA</name>
<evidence type="ECO:0000256" key="2">
    <source>
        <dbReference type="ARBA" id="ARBA00022622"/>
    </source>
</evidence>
<feature type="chain" id="PRO_5009327754" evidence="10">
    <location>
        <begin position="22"/>
        <end position="164"/>
    </location>
</feature>
<dbReference type="EnsemblMetazoa" id="SCAU014238-RA">
    <property type="protein sequence ID" value="SCAU014238-PA"/>
    <property type="gene ID" value="SCAU014238"/>
</dbReference>
<evidence type="ECO:0000313" key="11">
    <source>
        <dbReference type="EnsemblMetazoa" id="SCAU014238-PA"/>
    </source>
</evidence>
<dbReference type="InterPro" id="IPR031424">
    <property type="entry name" value="QVR-like"/>
</dbReference>
<keyword evidence="3 9" id="KW-0812">Transmembrane</keyword>
<evidence type="ECO:0000256" key="1">
    <source>
        <dbReference type="ARBA" id="ARBA00004589"/>
    </source>
</evidence>
<dbReference type="GO" id="GO:0098552">
    <property type="term" value="C:side of membrane"/>
    <property type="evidence" value="ECO:0007669"/>
    <property type="project" value="UniProtKB-KW"/>
</dbReference>
<evidence type="ECO:0000256" key="3">
    <source>
        <dbReference type="ARBA" id="ARBA00022692"/>
    </source>
</evidence>
<keyword evidence="7" id="KW-0325">Glycoprotein</keyword>
<reference evidence="11" key="1">
    <citation type="submission" date="2020-05" db="UniProtKB">
        <authorList>
            <consortium name="EnsemblMetazoa"/>
        </authorList>
    </citation>
    <scope>IDENTIFICATION</scope>
    <source>
        <strain evidence="11">USDA</strain>
    </source>
</reference>
<dbReference type="PANTHER" id="PTHR33562">
    <property type="entry name" value="ATILLA, ISOFORM B-RELATED-RELATED"/>
    <property type="match status" value="1"/>
</dbReference>
<evidence type="ECO:0000256" key="7">
    <source>
        <dbReference type="ARBA" id="ARBA00023180"/>
    </source>
</evidence>
<organism evidence="11 12">
    <name type="scientific">Stomoxys calcitrans</name>
    <name type="common">Stable fly</name>
    <name type="synonym">Conops calcitrans</name>
    <dbReference type="NCBI Taxonomy" id="35570"/>
    <lineage>
        <taxon>Eukaryota</taxon>
        <taxon>Metazoa</taxon>
        <taxon>Ecdysozoa</taxon>
        <taxon>Arthropoda</taxon>
        <taxon>Hexapoda</taxon>
        <taxon>Insecta</taxon>
        <taxon>Pterygota</taxon>
        <taxon>Neoptera</taxon>
        <taxon>Endopterygota</taxon>
        <taxon>Diptera</taxon>
        <taxon>Brachycera</taxon>
        <taxon>Muscomorpha</taxon>
        <taxon>Muscoidea</taxon>
        <taxon>Muscidae</taxon>
        <taxon>Stomoxys</taxon>
    </lineage>
</organism>